<sequence>MGTLVVRHYPTKLFLKAADHTYVECGTGARGWKCWGGKTGGKFLRSVTGSTLRADSVATPNETAGITCYLINGVCHQAANRILSQSNITVDGARGYSLSVSLFGVLGRETGFLGRCRAPFVDFPGVTGDLPACIGDTVLHTGDDVGVSFNPGRRDYEDVRYMSEVRELYQRVNAEALQDTTALFENQMQHFRLFLNHKFGYQQDRVSSAEYHRIMVARENFESRRIRAEQTFAETRDGLAFVRKFDEMTLEFQDEVAQALDGQAYFTLLNLSPDERIVLSDPEGTFEAYGDGTEPGGAAT</sequence>
<accession>A0A3S0I0H9</accession>
<dbReference type="RefSeq" id="WP_126927604.1">
    <property type="nucleotide sequence ID" value="NZ_RXLZ01000002.1"/>
</dbReference>
<evidence type="ECO:0000313" key="2">
    <source>
        <dbReference type="Proteomes" id="UP000271705"/>
    </source>
</evidence>
<dbReference type="EMBL" id="RXLZ01000002">
    <property type="protein sequence ID" value="RTQ92147.1"/>
    <property type="molecule type" value="Genomic_DNA"/>
</dbReference>
<dbReference type="Proteomes" id="UP000271705">
    <property type="component" value="Unassembled WGS sequence"/>
</dbReference>
<evidence type="ECO:0000313" key="1">
    <source>
        <dbReference type="EMBL" id="RTQ92147.1"/>
    </source>
</evidence>
<name>A0A3S0I0H9_STEMA</name>
<dbReference type="AlphaFoldDB" id="A0A3S0I0H9"/>
<organism evidence="1 2">
    <name type="scientific">Stenotrophomonas maltophilia</name>
    <name type="common">Pseudomonas maltophilia</name>
    <name type="synonym">Xanthomonas maltophilia</name>
    <dbReference type="NCBI Taxonomy" id="40324"/>
    <lineage>
        <taxon>Bacteria</taxon>
        <taxon>Pseudomonadati</taxon>
        <taxon>Pseudomonadota</taxon>
        <taxon>Gammaproteobacteria</taxon>
        <taxon>Lysobacterales</taxon>
        <taxon>Lysobacteraceae</taxon>
        <taxon>Stenotrophomonas</taxon>
        <taxon>Stenotrophomonas maltophilia group</taxon>
    </lineage>
</organism>
<comment type="caution">
    <text evidence="1">The sequence shown here is derived from an EMBL/GenBank/DDBJ whole genome shotgun (WGS) entry which is preliminary data.</text>
</comment>
<gene>
    <name evidence="1" type="ORF">EKL94_00860</name>
</gene>
<reference evidence="1 2" key="1">
    <citation type="submission" date="2018-12" db="EMBL/GenBank/DDBJ databases">
        <authorList>
            <person name="Kartti S."/>
            <person name="Manni A."/>
            <person name="Chemao El Fihri M.W."/>
            <person name="Laamarti M."/>
            <person name="Temsamani L."/>
            <person name="El Jamali J.E."/>
            <person name="Ouadghiri M."/>
            <person name="Ibrahimi A."/>
            <person name="Filati-Maltouf A."/>
        </authorList>
    </citation>
    <scope>NUCLEOTIDE SEQUENCE [LARGE SCALE GENOMIC DNA]</scope>
    <source>
        <strain evidence="1 2">MDMC339</strain>
    </source>
</reference>
<protein>
    <submittedName>
        <fullName evidence="1">Uncharacterized protein</fullName>
    </submittedName>
</protein>
<proteinExistence type="predicted"/>